<reference evidence="2 3" key="1">
    <citation type="submission" date="2019-03" db="EMBL/GenBank/DDBJ databases">
        <title>First draft genome of Liparis tanakae, snailfish: a comprehensive survey of snailfish specific genes.</title>
        <authorList>
            <person name="Kim W."/>
            <person name="Song I."/>
            <person name="Jeong J.-H."/>
            <person name="Kim D."/>
            <person name="Kim S."/>
            <person name="Ryu S."/>
            <person name="Song J.Y."/>
            <person name="Lee S.K."/>
        </authorList>
    </citation>
    <scope>NUCLEOTIDE SEQUENCE [LARGE SCALE GENOMIC DNA]</scope>
    <source>
        <tissue evidence="2">Muscle</tissue>
    </source>
</reference>
<evidence type="ECO:0000313" key="3">
    <source>
        <dbReference type="Proteomes" id="UP000314294"/>
    </source>
</evidence>
<dbReference type="AlphaFoldDB" id="A0A4Z2FQR1"/>
<protein>
    <submittedName>
        <fullName evidence="2">Uncharacterized protein</fullName>
    </submittedName>
</protein>
<keyword evidence="3" id="KW-1185">Reference proteome</keyword>
<name>A0A4Z2FQR1_9TELE</name>
<gene>
    <name evidence="2" type="ORF">EYF80_047122</name>
</gene>
<proteinExistence type="predicted"/>
<feature type="region of interest" description="Disordered" evidence="1">
    <location>
        <begin position="1"/>
        <end position="26"/>
    </location>
</feature>
<evidence type="ECO:0000256" key="1">
    <source>
        <dbReference type="SAM" id="MobiDB-lite"/>
    </source>
</evidence>
<dbReference type="Proteomes" id="UP000314294">
    <property type="component" value="Unassembled WGS sequence"/>
</dbReference>
<dbReference type="EMBL" id="SRLO01001019">
    <property type="protein sequence ID" value="TNN42692.1"/>
    <property type="molecule type" value="Genomic_DNA"/>
</dbReference>
<accession>A0A4Z2FQR1</accession>
<evidence type="ECO:0000313" key="2">
    <source>
        <dbReference type="EMBL" id="TNN42692.1"/>
    </source>
</evidence>
<comment type="caution">
    <text evidence="2">The sequence shown here is derived from an EMBL/GenBank/DDBJ whole genome shotgun (WGS) entry which is preliminary data.</text>
</comment>
<organism evidence="2 3">
    <name type="scientific">Liparis tanakae</name>
    <name type="common">Tanaka's snailfish</name>
    <dbReference type="NCBI Taxonomy" id="230148"/>
    <lineage>
        <taxon>Eukaryota</taxon>
        <taxon>Metazoa</taxon>
        <taxon>Chordata</taxon>
        <taxon>Craniata</taxon>
        <taxon>Vertebrata</taxon>
        <taxon>Euteleostomi</taxon>
        <taxon>Actinopterygii</taxon>
        <taxon>Neopterygii</taxon>
        <taxon>Teleostei</taxon>
        <taxon>Neoteleostei</taxon>
        <taxon>Acanthomorphata</taxon>
        <taxon>Eupercaria</taxon>
        <taxon>Perciformes</taxon>
        <taxon>Cottioidei</taxon>
        <taxon>Cottales</taxon>
        <taxon>Liparidae</taxon>
        <taxon>Liparis</taxon>
    </lineage>
</organism>
<sequence>MVNGWEHLAMQGTNSSTSRRALPGPAPSKVLTGTTFSILATRKISGCGQGIRREPTGLPSASQGPVVVAVAIATANANATAVDVNLLLVTGA</sequence>